<proteinExistence type="predicted"/>
<gene>
    <name evidence="2" type="ORF">R2G56_01200</name>
</gene>
<evidence type="ECO:0000313" key="3">
    <source>
        <dbReference type="Proteomes" id="UP001185659"/>
    </source>
</evidence>
<organism evidence="2 3">
    <name type="scientific">Nitratireductor aquimarinus</name>
    <dbReference type="NCBI Taxonomy" id="889300"/>
    <lineage>
        <taxon>Bacteria</taxon>
        <taxon>Pseudomonadati</taxon>
        <taxon>Pseudomonadota</taxon>
        <taxon>Alphaproteobacteria</taxon>
        <taxon>Hyphomicrobiales</taxon>
        <taxon>Phyllobacteriaceae</taxon>
        <taxon>Nitratireductor</taxon>
    </lineage>
</organism>
<feature type="chain" id="PRO_5045607824" description="Spore coat protein U domain-containing protein" evidence="1">
    <location>
        <begin position="23"/>
        <end position="157"/>
    </location>
</feature>
<dbReference type="RefSeq" id="WP_317560211.1">
    <property type="nucleotide sequence ID" value="NZ_JAWLIP010000001.1"/>
</dbReference>
<sequence>MRMSLVAGAVLTVLASPSIAFAASTVIPFRGEVNSTCVITVGTPGTLGISGDFTVLSSDISGGVPGTAVVLATGAGYSISTTAPTAFTSAPATGNDNVAFSSKYSATGATSVTDIIGTTLTPLSIGLTTASVDLTATKSAGVFAVGTYIAEVTLTCE</sequence>
<evidence type="ECO:0008006" key="4">
    <source>
        <dbReference type="Google" id="ProtNLM"/>
    </source>
</evidence>
<evidence type="ECO:0000256" key="1">
    <source>
        <dbReference type="SAM" id="SignalP"/>
    </source>
</evidence>
<evidence type="ECO:0000313" key="2">
    <source>
        <dbReference type="EMBL" id="MDV6224890.1"/>
    </source>
</evidence>
<protein>
    <recommendedName>
        <fullName evidence="4">Spore coat protein U domain-containing protein</fullName>
    </recommendedName>
</protein>
<comment type="caution">
    <text evidence="2">The sequence shown here is derived from an EMBL/GenBank/DDBJ whole genome shotgun (WGS) entry which is preliminary data.</text>
</comment>
<keyword evidence="1" id="KW-0732">Signal</keyword>
<accession>A0ABU4AF74</accession>
<name>A0ABU4AF74_9HYPH</name>
<reference evidence="2 3" key="1">
    <citation type="submission" date="2023-10" db="EMBL/GenBank/DDBJ databases">
        <authorList>
            <person name="Venkata Ramana C."/>
            <person name="Sasikala C."/>
            <person name="Dhurka M."/>
        </authorList>
    </citation>
    <scope>NUCLEOTIDE SEQUENCE [LARGE SCALE GENOMIC DNA]</scope>
    <source>
        <strain evidence="2 3">KCTC 32151</strain>
    </source>
</reference>
<dbReference type="Proteomes" id="UP001185659">
    <property type="component" value="Unassembled WGS sequence"/>
</dbReference>
<keyword evidence="3" id="KW-1185">Reference proteome</keyword>
<feature type="signal peptide" evidence="1">
    <location>
        <begin position="1"/>
        <end position="22"/>
    </location>
</feature>
<dbReference type="EMBL" id="JAWLIP010000001">
    <property type="protein sequence ID" value="MDV6224890.1"/>
    <property type="molecule type" value="Genomic_DNA"/>
</dbReference>